<dbReference type="SUPFAM" id="SSF50685">
    <property type="entry name" value="Barwin-like endoglucanases"/>
    <property type="match status" value="1"/>
</dbReference>
<dbReference type="InterPro" id="IPR012997">
    <property type="entry name" value="RplA"/>
</dbReference>
<comment type="caution">
    <text evidence="9">The sequence shown here is derived from an EMBL/GenBank/DDBJ whole genome shotgun (WGS) entry which is preliminary data.</text>
</comment>
<keyword evidence="10" id="KW-1185">Reference proteome</keyword>
<accession>A0A4S3KVX5</accession>
<evidence type="ECO:0000256" key="1">
    <source>
        <dbReference type="ARBA" id="ARBA00022729"/>
    </source>
</evidence>
<evidence type="ECO:0000313" key="10">
    <source>
        <dbReference type="Proteomes" id="UP000294599"/>
    </source>
</evidence>
<comment type="similarity">
    <text evidence="4 5">Belongs to the RlpA family.</text>
</comment>
<dbReference type="RefSeq" id="WP_276312319.1">
    <property type="nucleotide sequence ID" value="NZ_JBHLWF010000073.1"/>
</dbReference>
<evidence type="ECO:0000256" key="2">
    <source>
        <dbReference type="ARBA" id="ARBA00023239"/>
    </source>
</evidence>
<dbReference type="InterPro" id="IPR036908">
    <property type="entry name" value="RlpA-like_sf"/>
</dbReference>
<dbReference type="NCBIfam" id="TIGR00413">
    <property type="entry name" value="rlpA"/>
    <property type="match status" value="1"/>
</dbReference>
<organism evidence="9 10">
    <name type="scientific">Pseudofulvimonas gallinarii</name>
    <dbReference type="NCBI Taxonomy" id="634155"/>
    <lineage>
        <taxon>Bacteria</taxon>
        <taxon>Pseudomonadati</taxon>
        <taxon>Pseudomonadota</taxon>
        <taxon>Gammaproteobacteria</taxon>
        <taxon>Lysobacterales</taxon>
        <taxon>Rhodanobacteraceae</taxon>
        <taxon>Pseudofulvimonas</taxon>
    </lineage>
</organism>
<protein>
    <recommendedName>
        <fullName evidence="4">Endolytic peptidoglycan transglycosylase RlpA</fullName>
        <ecNumber evidence="4">4.2.2.-</ecNumber>
    </recommendedName>
</protein>
<comment type="subcellular location">
    <subcellularLocation>
        <location evidence="4">Cell membrane</location>
        <topology evidence="4">Lipid-anchor</topology>
    </subcellularLocation>
</comment>
<dbReference type="Pfam" id="PF05036">
    <property type="entry name" value="SPOR"/>
    <property type="match status" value="1"/>
</dbReference>
<dbReference type="CDD" id="cd22268">
    <property type="entry name" value="DPBB_RlpA-like"/>
    <property type="match status" value="1"/>
</dbReference>
<dbReference type="GO" id="GO:0000270">
    <property type="term" value="P:peptidoglycan metabolic process"/>
    <property type="evidence" value="ECO:0007669"/>
    <property type="project" value="UniProtKB-UniRule"/>
</dbReference>
<sequence length="306" mass="33082">MPGRAIRLAVVLMLVAALAACGGRQRVRPTTPAGAQPPVDSARPLAQGEDPCAVVYEHDEADYTPGGLYRPGQRDHAPTGRPDLERIPEPVARVEPLSRYGNRPTYTVLGKTYRVLTDARGYRERGIASWYGAKFHGRATSSMEPYDMCAFSAAHKTLPLPSYARVRNLSNGRSVVVRINDRGPFHEGRVIDLSYVAALKLGVYETGTAPVEVEAIVPGAPAPLPAGPEGATVYLQLGAFAQRDNALRLQEDLRASGESTRLVETVDNGIHLYRVHAGPFAGGEVEEAKARLRLRGFPATPIVIEN</sequence>
<dbReference type="GO" id="GO:0008932">
    <property type="term" value="F:lytic endotransglycosylase activity"/>
    <property type="evidence" value="ECO:0007669"/>
    <property type="project" value="UniProtKB-UniRule"/>
</dbReference>
<keyword evidence="4" id="KW-0564">Palmitate</keyword>
<keyword evidence="4" id="KW-0472">Membrane</keyword>
<dbReference type="AlphaFoldDB" id="A0A4S3KVX5"/>
<dbReference type="Gene3D" id="3.30.70.1070">
    <property type="entry name" value="Sporulation related repeat"/>
    <property type="match status" value="1"/>
</dbReference>
<feature type="domain" description="SPOR" evidence="8">
    <location>
        <begin position="227"/>
        <end position="306"/>
    </location>
</feature>
<dbReference type="SUPFAM" id="SSF110997">
    <property type="entry name" value="Sporulation related repeat"/>
    <property type="match status" value="1"/>
</dbReference>
<gene>
    <name evidence="4" type="primary">rlpA</name>
    <name evidence="9" type="ORF">EDC25_1356</name>
</gene>
<evidence type="ECO:0000256" key="4">
    <source>
        <dbReference type="HAMAP-Rule" id="MF_02071"/>
    </source>
</evidence>
<dbReference type="PANTHER" id="PTHR34183">
    <property type="entry name" value="ENDOLYTIC PEPTIDOGLYCAN TRANSGLYCOSYLASE RLPA"/>
    <property type="match status" value="1"/>
</dbReference>
<keyword evidence="2 4" id="KW-0456">Lyase</keyword>
<evidence type="ECO:0000256" key="6">
    <source>
        <dbReference type="SAM" id="MobiDB-lite"/>
    </source>
</evidence>
<dbReference type="InterPro" id="IPR034718">
    <property type="entry name" value="RlpA"/>
</dbReference>
<keyword evidence="4 9" id="KW-0449">Lipoprotein</keyword>
<proteinExistence type="inferred from homology"/>
<dbReference type="Proteomes" id="UP000294599">
    <property type="component" value="Unassembled WGS sequence"/>
</dbReference>
<evidence type="ECO:0000259" key="8">
    <source>
        <dbReference type="PROSITE" id="PS51724"/>
    </source>
</evidence>
<dbReference type="GO" id="GO:0071555">
    <property type="term" value="P:cell wall organization"/>
    <property type="evidence" value="ECO:0007669"/>
    <property type="project" value="UniProtKB-KW"/>
</dbReference>
<reference evidence="9 10" key="1">
    <citation type="submission" date="2019-03" db="EMBL/GenBank/DDBJ databases">
        <title>Genomic Encyclopedia of Type Strains, Phase IV (KMG-IV): sequencing the most valuable type-strain genomes for metagenomic binning, comparative biology and taxonomic classification.</title>
        <authorList>
            <person name="Goeker M."/>
        </authorList>
    </citation>
    <scope>NUCLEOTIDE SEQUENCE [LARGE SCALE GENOMIC DNA]</scope>
    <source>
        <strain evidence="9 10">DSM 21944</strain>
    </source>
</reference>
<dbReference type="PANTHER" id="PTHR34183:SF1">
    <property type="entry name" value="ENDOLYTIC PEPTIDOGLYCAN TRANSGLYCOSYLASE RLPA"/>
    <property type="match status" value="1"/>
</dbReference>
<dbReference type="PROSITE" id="PS51257">
    <property type="entry name" value="PROKAR_LIPOPROTEIN"/>
    <property type="match status" value="1"/>
</dbReference>
<dbReference type="GO" id="GO:0042834">
    <property type="term" value="F:peptidoglycan binding"/>
    <property type="evidence" value="ECO:0007669"/>
    <property type="project" value="InterPro"/>
</dbReference>
<dbReference type="PROSITE" id="PS51724">
    <property type="entry name" value="SPOR"/>
    <property type="match status" value="1"/>
</dbReference>
<comment type="function">
    <text evidence="4">Lytic transglycosylase with a strong preference for naked glycan strands that lack stem peptides.</text>
</comment>
<dbReference type="Pfam" id="PF03330">
    <property type="entry name" value="DPBB_1"/>
    <property type="match status" value="1"/>
</dbReference>
<feature type="region of interest" description="Disordered" evidence="6">
    <location>
        <begin position="64"/>
        <end position="85"/>
    </location>
</feature>
<feature type="region of interest" description="Disordered" evidence="6">
    <location>
        <begin position="26"/>
        <end position="46"/>
    </location>
</feature>
<evidence type="ECO:0000256" key="3">
    <source>
        <dbReference type="ARBA" id="ARBA00023316"/>
    </source>
</evidence>
<dbReference type="HAMAP" id="MF_02071">
    <property type="entry name" value="RlpA"/>
    <property type="match status" value="1"/>
</dbReference>
<evidence type="ECO:0000313" key="9">
    <source>
        <dbReference type="EMBL" id="TCS92370.1"/>
    </source>
</evidence>
<name>A0A4S3KVX5_9GAMM</name>
<keyword evidence="1 7" id="KW-0732">Signal</keyword>
<dbReference type="Gene3D" id="2.40.40.10">
    <property type="entry name" value="RlpA-like domain"/>
    <property type="match status" value="1"/>
</dbReference>
<dbReference type="InterPro" id="IPR007730">
    <property type="entry name" value="SPOR-like_dom"/>
</dbReference>
<feature type="signal peptide" evidence="7">
    <location>
        <begin position="1"/>
        <end position="19"/>
    </location>
</feature>
<dbReference type="InterPro" id="IPR036680">
    <property type="entry name" value="SPOR-like_sf"/>
</dbReference>
<keyword evidence="4" id="KW-1003">Cell membrane</keyword>
<feature type="compositionally biased region" description="Basic and acidic residues" evidence="6">
    <location>
        <begin position="72"/>
        <end position="85"/>
    </location>
</feature>
<dbReference type="GO" id="GO:0009279">
    <property type="term" value="C:cell outer membrane"/>
    <property type="evidence" value="ECO:0007669"/>
    <property type="project" value="TreeGrafter"/>
</dbReference>
<dbReference type="FunFam" id="2.40.40.10:FF:000003">
    <property type="entry name" value="Endolytic peptidoglycan transglycosylase RlpA"/>
    <property type="match status" value="1"/>
</dbReference>
<keyword evidence="3 4" id="KW-0961">Cell wall biogenesis/degradation</keyword>
<evidence type="ECO:0000256" key="5">
    <source>
        <dbReference type="RuleBase" id="RU003495"/>
    </source>
</evidence>
<dbReference type="GO" id="GO:0005886">
    <property type="term" value="C:plasma membrane"/>
    <property type="evidence" value="ECO:0007669"/>
    <property type="project" value="UniProtKB-SubCell"/>
</dbReference>
<dbReference type="InterPro" id="IPR009009">
    <property type="entry name" value="RlpA-like_DPBB"/>
</dbReference>
<dbReference type="EMBL" id="SMAF01000035">
    <property type="protein sequence ID" value="TCS92370.1"/>
    <property type="molecule type" value="Genomic_DNA"/>
</dbReference>
<dbReference type="EC" id="4.2.2.-" evidence="4"/>
<evidence type="ECO:0000256" key="7">
    <source>
        <dbReference type="SAM" id="SignalP"/>
    </source>
</evidence>
<feature type="chain" id="PRO_5023987659" description="Endolytic peptidoglycan transglycosylase RlpA" evidence="7">
    <location>
        <begin position="20"/>
        <end position="306"/>
    </location>
</feature>